<feature type="compositionally biased region" description="Polar residues" evidence="1">
    <location>
        <begin position="163"/>
        <end position="187"/>
    </location>
</feature>
<dbReference type="Proteomes" id="UP000030764">
    <property type="component" value="Unassembled WGS sequence"/>
</dbReference>
<evidence type="ECO:0000256" key="1">
    <source>
        <dbReference type="SAM" id="MobiDB-lite"/>
    </source>
</evidence>
<protein>
    <recommendedName>
        <fullName evidence="5">Mos1 transposase HTH domain-containing protein</fullName>
    </recommendedName>
</protein>
<name>A0A085LVZ9_9BILA</name>
<evidence type="ECO:0000313" key="4">
    <source>
        <dbReference type="Proteomes" id="UP000030764"/>
    </source>
</evidence>
<sequence>MENLRCEVRANIKFLSTLGWQPRRIIESLQQVYGSSAPSKSVVYDWIRRFKEGREATEDDRRARRPATATSEGIVALVRNLVEGDRRITIRRIARMAGISLHSAFGTLHETLGLRKLSAQWFQKALREEQLVRRVNLSRELLTKIEENESGFFDRIVTRDETNMTPRVRSNPSSGYLGGQQVQSSSKRSGRLEGLWRAYSGTRME</sequence>
<gene>
    <name evidence="2" type="ORF">M513_09969</name>
    <name evidence="3" type="ORF">M514_09969</name>
</gene>
<dbReference type="InterPro" id="IPR052709">
    <property type="entry name" value="Transposase-MT_Hybrid"/>
</dbReference>
<organism evidence="2 4">
    <name type="scientific">Trichuris suis</name>
    <name type="common">pig whipworm</name>
    <dbReference type="NCBI Taxonomy" id="68888"/>
    <lineage>
        <taxon>Eukaryota</taxon>
        <taxon>Metazoa</taxon>
        <taxon>Ecdysozoa</taxon>
        <taxon>Nematoda</taxon>
        <taxon>Enoplea</taxon>
        <taxon>Dorylaimia</taxon>
        <taxon>Trichinellida</taxon>
        <taxon>Trichuridae</taxon>
        <taxon>Trichuris</taxon>
    </lineage>
</organism>
<dbReference type="EMBL" id="KL367601">
    <property type="protein sequence ID" value="KFD62184.1"/>
    <property type="molecule type" value="Genomic_DNA"/>
</dbReference>
<dbReference type="AlphaFoldDB" id="A0A085LVZ9"/>
<keyword evidence="4" id="KW-1185">Reference proteome</keyword>
<accession>A0A085LVZ9</accession>
<dbReference type="PANTHER" id="PTHR46060:SF1">
    <property type="entry name" value="MARINER MOS1 TRANSPOSASE-LIKE PROTEIN"/>
    <property type="match status" value="1"/>
</dbReference>
<reference evidence="2 4" key="1">
    <citation type="journal article" date="2014" name="Nat. Genet.">
        <title>Genome and transcriptome of the porcine whipworm Trichuris suis.</title>
        <authorList>
            <person name="Jex A.R."/>
            <person name="Nejsum P."/>
            <person name="Schwarz E.M."/>
            <person name="Hu L."/>
            <person name="Young N.D."/>
            <person name="Hall R.S."/>
            <person name="Korhonen P.K."/>
            <person name="Liao S."/>
            <person name="Thamsborg S."/>
            <person name="Xia J."/>
            <person name="Xu P."/>
            <person name="Wang S."/>
            <person name="Scheerlinck J.P."/>
            <person name="Hofmann A."/>
            <person name="Sternberg P.W."/>
            <person name="Wang J."/>
            <person name="Gasser R.B."/>
        </authorList>
    </citation>
    <scope>NUCLEOTIDE SEQUENCE [LARGE SCALE GENOMIC DNA]</scope>
    <source>
        <strain evidence="3">DCEP-RM93F</strain>
        <strain evidence="2">DCEP-RM93M</strain>
    </source>
</reference>
<proteinExistence type="predicted"/>
<dbReference type="Gene3D" id="1.10.10.1450">
    <property type="match status" value="1"/>
</dbReference>
<dbReference type="Proteomes" id="UP000030758">
    <property type="component" value="Unassembled WGS sequence"/>
</dbReference>
<evidence type="ECO:0000313" key="2">
    <source>
        <dbReference type="EMBL" id="KFD49145.1"/>
    </source>
</evidence>
<dbReference type="PANTHER" id="PTHR46060">
    <property type="entry name" value="MARINER MOS1 TRANSPOSASE-LIKE PROTEIN"/>
    <property type="match status" value="1"/>
</dbReference>
<feature type="region of interest" description="Disordered" evidence="1">
    <location>
        <begin position="163"/>
        <end position="189"/>
    </location>
</feature>
<evidence type="ECO:0000313" key="3">
    <source>
        <dbReference type="EMBL" id="KFD62184.1"/>
    </source>
</evidence>
<evidence type="ECO:0008006" key="5">
    <source>
        <dbReference type="Google" id="ProtNLM"/>
    </source>
</evidence>
<dbReference type="EMBL" id="KL363277">
    <property type="protein sequence ID" value="KFD49145.1"/>
    <property type="molecule type" value="Genomic_DNA"/>
</dbReference>